<dbReference type="GO" id="GO:2000051">
    <property type="term" value="P:negative regulation of non-canonical Wnt signaling pathway"/>
    <property type="evidence" value="ECO:0007669"/>
    <property type="project" value="TreeGrafter"/>
</dbReference>
<protein>
    <submittedName>
        <fullName evidence="1">E3 ubiquitin-protein ligase RNF213</fullName>
    </submittedName>
</protein>
<dbReference type="PANTHER" id="PTHR22605:SF16">
    <property type="entry name" value="E3 UBIQUITIN-PROTEIN LIGASE RNF213"/>
    <property type="match status" value="1"/>
</dbReference>
<evidence type="ECO:0000313" key="2">
    <source>
        <dbReference type="Proteomes" id="UP000052976"/>
    </source>
</evidence>
<dbReference type="GO" id="GO:0004842">
    <property type="term" value="F:ubiquitin-protein transferase activity"/>
    <property type="evidence" value="ECO:0007669"/>
    <property type="project" value="InterPro"/>
</dbReference>
<dbReference type="STRING" id="85066.A0A091E8W4"/>
<dbReference type="GO" id="GO:0005730">
    <property type="term" value="C:nucleolus"/>
    <property type="evidence" value="ECO:0007669"/>
    <property type="project" value="TreeGrafter"/>
</dbReference>
<keyword evidence="2" id="KW-1185">Reference proteome</keyword>
<dbReference type="GO" id="GO:0006511">
    <property type="term" value="P:ubiquitin-dependent protein catabolic process"/>
    <property type="evidence" value="ECO:0007669"/>
    <property type="project" value="TreeGrafter"/>
</dbReference>
<feature type="non-terminal residue" evidence="1">
    <location>
        <position position="148"/>
    </location>
</feature>
<dbReference type="PANTHER" id="PTHR22605">
    <property type="entry name" value="RZ-TYPE DOMAIN-CONTAINING PROTEIN"/>
    <property type="match status" value="1"/>
</dbReference>
<dbReference type="GO" id="GO:0016020">
    <property type="term" value="C:membrane"/>
    <property type="evidence" value="ECO:0007669"/>
    <property type="project" value="TreeGrafter"/>
</dbReference>
<sequence length="148" mass="17041">MNSPEQPLPTFDEVLLCTPQTSAEQVGLFLRRCLIPCHGGEKIYTMLYADELSYDVSCRAEELFQHLQRYNNSYRLIILCNCERDNSYLPSAFSHYKVHMTPQRSRAEIQQYLQRHFRVAQPSNSAASVFKEHMCVGMVSSKRAGMGK</sequence>
<dbReference type="InterPro" id="IPR031248">
    <property type="entry name" value="RNF213"/>
</dbReference>
<evidence type="ECO:0000313" key="1">
    <source>
        <dbReference type="EMBL" id="KFO52959.1"/>
    </source>
</evidence>
<reference evidence="1 2" key="1">
    <citation type="submission" date="2014-04" db="EMBL/GenBank/DDBJ databases">
        <title>Genome evolution of avian class.</title>
        <authorList>
            <person name="Zhang G."/>
            <person name="Li C."/>
        </authorList>
    </citation>
    <scope>NUCLEOTIDE SEQUENCE [LARGE SCALE GENOMIC DNA]</scope>
    <source>
        <strain evidence="1">BGI_N302</strain>
    </source>
</reference>
<proteinExistence type="predicted"/>
<gene>
    <name evidence="1" type="ORF">N302_09287</name>
</gene>
<dbReference type="EMBL" id="KK717885">
    <property type="protein sequence ID" value="KFO52959.1"/>
    <property type="molecule type" value="Genomic_DNA"/>
</dbReference>
<dbReference type="Proteomes" id="UP000052976">
    <property type="component" value="Unassembled WGS sequence"/>
</dbReference>
<dbReference type="GO" id="GO:0005829">
    <property type="term" value="C:cytosol"/>
    <property type="evidence" value="ECO:0007669"/>
    <property type="project" value="TreeGrafter"/>
</dbReference>
<dbReference type="AlphaFoldDB" id="A0A091E8W4"/>
<organism evidence="1 2">
    <name type="scientific">Corvus brachyrhynchos</name>
    <name type="common">American crow</name>
    <dbReference type="NCBI Taxonomy" id="85066"/>
    <lineage>
        <taxon>Eukaryota</taxon>
        <taxon>Metazoa</taxon>
        <taxon>Chordata</taxon>
        <taxon>Craniata</taxon>
        <taxon>Vertebrata</taxon>
        <taxon>Euteleostomi</taxon>
        <taxon>Archelosauria</taxon>
        <taxon>Archosauria</taxon>
        <taxon>Dinosauria</taxon>
        <taxon>Saurischia</taxon>
        <taxon>Theropoda</taxon>
        <taxon>Coelurosauria</taxon>
        <taxon>Aves</taxon>
        <taxon>Neognathae</taxon>
        <taxon>Neoaves</taxon>
        <taxon>Telluraves</taxon>
        <taxon>Australaves</taxon>
        <taxon>Passeriformes</taxon>
        <taxon>Corvoidea</taxon>
        <taxon>Corvidae</taxon>
        <taxon>Corvus</taxon>
    </lineage>
</organism>
<dbReference type="GO" id="GO:0002040">
    <property type="term" value="P:sprouting angiogenesis"/>
    <property type="evidence" value="ECO:0007669"/>
    <property type="project" value="TreeGrafter"/>
</dbReference>
<dbReference type="GO" id="GO:0016887">
    <property type="term" value="F:ATP hydrolysis activity"/>
    <property type="evidence" value="ECO:0007669"/>
    <property type="project" value="InterPro"/>
</dbReference>
<accession>A0A091E8W4</accession>
<name>A0A091E8W4_CORBR</name>